<evidence type="ECO:0000313" key="2">
    <source>
        <dbReference type="Proteomes" id="UP000479710"/>
    </source>
</evidence>
<keyword evidence="2" id="KW-1185">Reference proteome</keyword>
<organism evidence="1 2">
    <name type="scientific">Oryza meyeriana var. granulata</name>
    <dbReference type="NCBI Taxonomy" id="110450"/>
    <lineage>
        <taxon>Eukaryota</taxon>
        <taxon>Viridiplantae</taxon>
        <taxon>Streptophyta</taxon>
        <taxon>Embryophyta</taxon>
        <taxon>Tracheophyta</taxon>
        <taxon>Spermatophyta</taxon>
        <taxon>Magnoliopsida</taxon>
        <taxon>Liliopsida</taxon>
        <taxon>Poales</taxon>
        <taxon>Poaceae</taxon>
        <taxon>BOP clade</taxon>
        <taxon>Oryzoideae</taxon>
        <taxon>Oryzeae</taxon>
        <taxon>Oryzinae</taxon>
        <taxon>Oryza</taxon>
        <taxon>Oryza meyeriana</taxon>
    </lineage>
</organism>
<gene>
    <name evidence="1" type="ORF">E2562_008176</name>
</gene>
<comment type="caution">
    <text evidence="1">The sequence shown here is derived from an EMBL/GenBank/DDBJ whole genome shotgun (WGS) entry which is preliminary data.</text>
</comment>
<name>A0A6G1CEV8_9ORYZ</name>
<proteinExistence type="predicted"/>
<reference evidence="1 2" key="1">
    <citation type="submission" date="2019-11" db="EMBL/GenBank/DDBJ databases">
        <title>Whole genome sequence of Oryza granulata.</title>
        <authorList>
            <person name="Li W."/>
        </authorList>
    </citation>
    <scope>NUCLEOTIDE SEQUENCE [LARGE SCALE GENOMIC DNA]</scope>
    <source>
        <strain evidence="2">cv. Menghai</strain>
        <tissue evidence="1">Leaf</tissue>
    </source>
</reference>
<dbReference type="EMBL" id="SPHZ02000009">
    <property type="protein sequence ID" value="KAF0898591.1"/>
    <property type="molecule type" value="Genomic_DNA"/>
</dbReference>
<sequence length="89" mass="9913">MNAGKGLIERQRLAASNGAELGLLHLALLRQWQSLVGNERRMDWVARSGGVLVDVWGEARGCARRGELGRHSYRAWAYGRRRGGEGRRG</sequence>
<evidence type="ECO:0000313" key="1">
    <source>
        <dbReference type="EMBL" id="KAF0898591.1"/>
    </source>
</evidence>
<dbReference type="AlphaFoldDB" id="A0A6G1CEV8"/>
<accession>A0A6G1CEV8</accession>
<protein>
    <submittedName>
        <fullName evidence="1">Uncharacterized protein</fullName>
    </submittedName>
</protein>
<dbReference type="Proteomes" id="UP000479710">
    <property type="component" value="Unassembled WGS sequence"/>
</dbReference>